<evidence type="ECO:0008006" key="4">
    <source>
        <dbReference type="Google" id="ProtNLM"/>
    </source>
</evidence>
<feature type="compositionally biased region" description="Polar residues" evidence="1">
    <location>
        <begin position="1076"/>
        <end position="1086"/>
    </location>
</feature>
<comment type="caution">
    <text evidence="2">The sequence shown here is derived from an EMBL/GenBank/DDBJ whole genome shotgun (WGS) entry which is preliminary data.</text>
</comment>
<dbReference type="Proteomes" id="UP000283269">
    <property type="component" value="Unassembled WGS sequence"/>
</dbReference>
<evidence type="ECO:0000313" key="2">
    <source>
        <dbReference type="EMBL" id="PPQ78470.1"/>
    </source>
</evidence>
<feature type="compositionally biased region" description="Pro residues" evidence="1">
    <location>
        <begin position="580"/>
        <end position="592"/>
    </location>
</feature>
<accession>A0A409WJ48</accession>
<feature type="compositionally biased region" description="Polar residues" evidence="1">
    <location>
        <begin position="15"/>
        <end position="25"/>
    </location>
</feature>
<feature type="compositionally biased region" description="Pro residues" evidence="1">
    <location>
        <begin position="400"/>
        <end position="422"/>
    </location>
</feature>
<gene>
    <name evidence="2" type="ORF">CVT25_011865</name>
</gene>
<feature type="compositionally biased region" description="Polar residues" evidence="1">
    <location>
        <begin position="823"/>
        <end position="834"/>
    </location>
</feature>
<feature type="compositionally biased region" description="Polar residues" evidence="1">
    <location>
        <begin position="491"/>
        <end position="506"/>
    </location>
</feature>
<feature type="compositionally biased region" description="Low complexity" evidence="1">
    <location>
        <begin position="205"/>
        <end position="214"/>
    </location>
</feature>
<dbReference type="InParanoid" id="A0A409WJ48"/>
<feature type="compositionally biased region" description="Polar residues" evidence="1">
    <location>
        <begin position="277"/>
        <end position="288"/>
    </location>
</feature>
<feature type="compositionally biased region" description="Polar residues" evidence="1">
    <location>
        <begin position="718"/>
        <end position="744"/>
    </location>
</feature>
<sequence>MAFLRKKNKPEAPTKSPTKVTLAPSTSPPPLFARFSSTAQNSNVKDSAPRIVSSPMMLSGQRKDRDLPHRVTSGKGFGHSTTSLATSNRDPNFSHRRMQESNQSSVVPINGSVHNSGPTASQQLAKSPTRPASRVIVDKPLPPPSSAIINEHRATSLDTVNRRTTVTRVPRPLPAFQNPQPQVVRSRASLDMRDLESKPLPRPGSAQASYQSAQGQDSRGPPPSNYKFSPTATPRRNASFSTAGTSVTSQIGPPISSTNHKTQPSPIAYGRQPPPTTDQNFASQTLSPHLSKRSTIGEDFPQNRANGMEGVPSKRMSSVGPPQSRPQDVQGTPMSDRGIDLPPEVALFQEYGDAISIPGTPYALNTRQLPPGSLKDAEQMPASSIPRSSVYMESETKVQPPIPHPGFNKPQPPSPPLPPPPDMGITYSHALSSDVLSSSYKDFSAPRIMTVADGSPSMFNNTGNINSRRQQTLPNPRSTSPPLPPGAAQPANFQNQPSKHQHTGSLRAQPPNVYPPPQSQIPMTQPFNKAPLQQPTPVTLHKSPSMQAASTPLRGKPRIFAAMEAQENEAEQNQVNQAPRPLPYVPQPPQQQPQPEQSYRPPMNQHIPPYQHQPQPQPQLLPPVEFTSPKPQPTLLPNQYTNGADPRSVSASITPPSPKARNIDHVAQQPDVGPSQEPDVTFRTPKSNRASSLPRQEEPRQQLQSPQATPRVKKLSKTRQQVDNASISTLSNGSNSTLQSSPENTRARKRSASKSRPTTPMTTNKLLQSVEPMVHIEQAAVGEVGIPLDDDPFARVEGVKMLPNTTTPGPSKERSASRHRGNGSVQVPLGSSDNIAEDIIGKEEANGSPDDAAQAARPETDNHTAIPLTPVSPEDLRKSRKEKKSKKTTDAPPTVAESIAAMDEPPTEPVTMVQILSDPQLLSMILSYLSFYDWCILSSISKEIRILLVRTPVLRETVLETYLKTVGYCRWAWDDKEPLSLSLQDLNDYMRGVSIPSHEYARVAAMHVHSLSIHPNHRDPSLVDTVHALTACTRAYSRVLLRLRAQAEKEASVLSLNNPQPPPSAASSKSVVYSSRGPTSRVSSRAPSPTTSISSHPTGVPHAPNSVGPISSQTSLTFRSPLFRLRRAPLLRVFVPSPEGDWLSDKSVLECEAECKRAGIMHLLRLGDVVWDVAVGDEGNVGRLVWDGSYLIDLDYTYSPVGDLPKYLPTLAFPPSYFHRVIRTGPSVSNPITHIDISPWGEEIAMNLQLLQDRVRTETPQGAYHNVVRWVHRSSFSIRPPRGPNRYNKGAPFNGRIPIPDSNNQFVDSGWYGTIVVETEGTNEALADLQDRCGPGAFPPRPRGVTGQISQAQIENRKVFRILREKSRPGEIWIRAVGVKERLL</sequence>
<feature type="compositionally biased region" description="Polar residues" evidence="1">
    <location>
        <begin position="684"/>
        <end position="694"/>
    </location>
</feature>
<feature type="compositionally biased region" description="Basic and acidic residues" evidence="1">
    <location>
        <begin position="188"/>
        <end position="199"/>
    </location>
</feature>
<feature type="compositionally biased region" description="Polar residues" evidence="1">
    <location>
        <begin position="457"/>
        <end position="471"/>
    </location>
</feature>
<keyword evidence="3" id="KW-1185">Reference proteome</keyword>
<feature type="compositionally biased region" description="Polar residues" evidence="1">
    <location>
        <begin position="79"/>
        <end position="91"/>
    </location>
</feature>
<feature type="compositionally biased region" description="Polar residues" evidence="1">
    <location>
        <begin position="520"/>
        <end position="550"/>
    </location>
</feature>
<feature type="compositionally biased region" description="Low complexity" evidence="1">
    <location>
        <begin position="561"/>
        <end position="579"/>
    </location>
</feature>
<dbReference type="STRING" id="93625.A0A409WJ48"/>
<organism evidence="2 3">
    <name type="scientific">Psilocybe cyanescens</name>
    <dbReference type="NCBI Taxonomy" id="93625"/>
    <lineage>
        <taxon>Eukaryota</taxon>
        <taxon>Fungi</taxon>
        <taxon>Dikarya</taxon>
        <taxon>Basidiomycota</taxon>
        <taxon>Agaricomycotina</taxon>
        <taxon>Agaricomycetes</taxon>
        <taxon>Agaricomycetidae</taxon>
        <taxon>Agaricales</taxon>
        <taxon>Agaricineae</taxon>
        <taxon>Strophariaceae</taxon>
        <taxon>Psilocybe</taxon>
    </lineage>
</organism>
<evidence type="ECO:0000313" key="3">
    <source>
        <dbReference type="Proteomes" id="UP000283269"/>
    </source>
</evidence>
<feature type="compositionally biased region" description="Polar residues" evidence="1">
    <location>
        <begin position="757"/>
        <end position="767"/>
    </location>
</feature>
<feature type="compositionally biased region" description="Polar residues" evidence="1">
    <location>
        <begin position="100"/>
        <end position="126"/>
    </location>
</feature>
<name>A0A409WJ48_PSICY</name>
<feature type="region of interest" description="Disordered" evidence="1">
    <location>
        <begin position="451"/>
        <end position="767"/>
    </location>
</feature>
<feature type="region of interest" description="Disordered" evidence="1">
    <location>
        <begin position="360"/>
        <end position="429"/>
    </location>
</feature>
<protein>
    <recommendedName>
        <fullName evidence="4">F-box domain-containing protein</fullName>
    </recommendedName>
</protein>
<reference evidence="2 3" key="1">
    <citation type="journal article" date="2018" name="Evol. Lett.">
        <title>Horizontal gene cluster transfer increased hallucinogenic mushroom diversity.</title>
        <authorList>
            <person name="Reynolds H.T."/>
            <person name="Vijayakumar V."/>
            <person name="Gluck-Thaler E."/>
            <person name="Korotkin H.B."/>
            <person name="Matheny P.B."/>
            <person name="Slot J.C."/>
        </authorList>
    </citation>
    <scope>NUCLEOTIDE SEQUENCE [LARGE SCALE GENOMIC DNA]</scope>
    <source>
        <strain evidence="2 3">2631</strain>
    </source>
</reference>
<feature type="compositionally biased region" description="Low complexity" evidence="1">
    <location>
        <begin position="593"/>
        <end position="614"/>
    </location>
</feature>
<feature type="compositionally biased region" description="Low complexity" evidence="1">
    <location>
        <begin position="1087"/>
        <end position="1098"/>
    </location>
</feature>
<feature type="compositionally biased region" description="Low complexity" evidence="1">
    <location>
        <begin position="1065"/>
        <end position="1075"/>
    </location>
</feature>
<evidence type="ECO:0000256" key="1">
    <source>
        <dbReference type="SAM" id="MobiDB-lite"/>
    </source>
</evidence>
<proteinExistence type="predicted"/>
<dbReference type="OrthoDB" id="3365519at2759"/>
<feature type="compositionally biased region" description="Polar residues" evidence="1">
    <location>
        <begin position="35"/>
        <end position="45"/>
    </location>
</feature>
<feature type="region of interest" description="Disordered" evidence="1">
    <location>
        <begin position="800"/>
        <end position="904"/>
    </location>
</feature>
<feature type="compositionally biased region" description="Polar residues" evidence="1">
    <location>
        <begin position="226"/>
        <end position="265"/>
    </location>
</feature>
<dbReference type="EMBL" id="NHYD01003417">
    <property type="protein sequence ID" value="PPQ78470.1"/>
    <property type="molecule type" value="Genomic_DNA"/>
</dbReference>
<feature type="region of interest" description="Disordered" evidence="1">
    <location>
        <begin position="1"/>
        <end position="340"/>
    </location>
</feature>
<feature type="region of interest" description="Disordered" evidence="1">
    <location>
        <begin position="1053"/>
        <end position="1112"/>
    </location>
</feature>